<proteinExistence type="predicted"/>
<feature type="domain" description="DUF305" evidence="2">
    <location>
        <begin position="141"/>
        <end position="196"/>
    </location>
</feature>
<protein>
    <submittedName>
        <fullName evidence="4">Uncharacterized protein (DUF305 family)</fullName>
    </submittedName>
</protein>
<dbReference type="InterPro" id="IPR005183">
    <property type="entry name" value="DUF305_CopM-like"/>
</dbReference>
<gene>
    <name evidence="3" type="ORF">GCM10017781_37910</name>
    <name evidence="4" type="ORF">HNQ07_003998</name>
</gene>
<feature type="chain" id="PRO_5031562219" evidence="1">
    <location>
        <begin position="21"/>
        <end position="197"/>
    </location>
</feature>
<sequence length="197" mass="21638">MKRALLTLALGTALLGTAHAGGADPSAMSGTAMMMRMSMEMHASMQPVMDDLRRLSGAAFDRAFYSMMIPHHQSAIDMSRAALPTLKDATVRAWAQAIINDQQKEIAEMQAKLRPLGGVDTARQTRMKQAMMGMMSMPVSDRTFLEMMIPHHGSAIDMGNLALQRGHGEGTVNMAQRIVTAQAKEIQEFQAWLRTHP</sequence>
<dbReference type="RefSeq" id="WP_184115028.1">
    <property type="nucleotide sequence ID" value="NZ_BNAJ01000012.1"/>
</dbReference>
<evidence type="ECO:0000259" key="2">
    <source>
        <dbReference type="Pfam" id="PF03713"/>
    </source>
</evidence>
<dbReference type="EMBL" id="JACHFK010000013">
    <property type="protein sequence ID" value="MBB5378491.1"/>
    <property type="molecule type" value="Genomic_DNA"/>
</dbReference>
<comment type="caution">
    <text evidence="4">The sequence shown here is derived from an EMBL/GenBank/DDBJ whole genome shotgun (WGS) entry which is preliminary data.</text>
</comment>
<feature type="signal peptide" evidence="1">
    <location>
        <begin position="1"/>
        <end position="20"/>
    </location>
</feature>
<organism evidence="4 5">
    <name type="scientific">Deinococcus metalli</name>
    <dbReference type="NCBI Taxonomy" id="1141878"/>
    <lineage>
        <taxon>Bacteria</taxon>
        <taxon>Thermotogati</taxon>
        <taxon>Deinococcota</taxon>
        <taxon>Deinococci</taxon>
        <taxon>Deinococcales</taxon>
        <taxon>Deinococcaceae</taxon>
        <taxon>Deinococcus</taxon>
    </lineage>
</organism>
<reference evidence="3" key="4">
    <citation type="submission" date="2024-05" db="EMBL/GenBank/DDBJ databases">
        <authorList>
            <person name="Sun Q."/>
            <person name="Zhou Y."/>
        </authorList>
    </citation>
    <scope>NUCLEOTIDE SEQUENCE</scope>
    <source>
        <strain evidence="3">CGMCC 1.18437</strain>
    </source>
</reference>
<dbReference type="PANTHER" id="PTHR36933:SF1">
    <property type="entry name" value="SLL0788 PROTEIN"/>
    <property type="match status" value="1"/>
</dbReference>
<dbReference type="EMBL" id="BNAJ01000012">
    <property type="protein sequence ID" value="GHF58098.1"/>
    <property type="molecule type" value="Genomic_DNA"/>
</dbReference>
<keyword evidence="1" id="KW-0732">Signal</keyword>
<dbReference type="InterPro" id="IPR012347">
    <property type="entry name" value="Ferritin-like"/>
</dbReference>
<keyword evidence="6" id="KW-1185">Reference proteome</keyword>
<evidence type="ECO:0000256" key="1">
    <source>
        <dbReference type="SAM" id="SignalP"/>
    </source>
</evidence>
<dbReference type="Proteomes" id="UP000619376">
    <property type="component" value="Unassembled WGS sequence"/>
</dbReference>
<dbReference type="Gene3D" id="1.20.1260.10">
    <property type="match status" value="2"/>
</dbReference>
<evidence type="ECO:0000313" key="5">
    <source>
        <dbReference type="Proteomes" id="UP000539473"/>
    </source>
</evidence>
<dbReference type="PANTHER" id="PTHR36933">
    <property type="entry name" value="SLL0788 PROTEIN"/>
    <property type="match status" value="1"/>
</dbReference>
<dbReference type="Proteomes" id="UP000539473">
    <property type="component" value="Unassembled WGS sequence"/>
</dbReference>
<dbReference type="Pfam" id="PF03713">
    <property type="entry name" value="DUF305"/>
    <property type="match status" value="2"/>
</dbReference>
<reference evidence="6" key="2">
    <citation type="journal article" date="2019" name="Int. J. Syst. Evol. Microbiol.">
        <title>The Global Catalogue of Microorganisms (GCM) 10K type strain sequencing project: providing services to taxonomists for standard genome sequencing and annotation.</title>
        <authorList>
            <consortium name="The Broad Institute Genomics Platform"/>
            <consortium name="The Broad Institute Genome Sequencing Center for Infectious Disease"/>
            <person name="Wu L."/>
            <person name="Ma J."/>
        </authorList>
    </citation>
    <scope>NUCLEOTIDE SEQUENCE [LARGE SCALE GENOMIC DNA]</scope>
    <source>
        <strain evidence="6">CGMCC 1.18437</strain>
    </source>
</reference>
<evidence type="ECO:0000313" key="3">
    <source>
        <dbReference type="EMBL" id="GHF58098.1"/>
    </source>
</evidence>
<evidence type="ECO:0000313" key="6">
    <source>
        <dbReference type="Proteomes" id="UP000619376"/>
    </source>
</evidence>
<accession>A0A7W8KHX0</accession>
<evidence type="ECO:0000313" key="4">
    <source>
        <dbReference type="EMBL" id="MBB5378491.1"/>
    </source>
</evidence>
<name>A0A7W8KHX0_9DEIO</name>
<reference evidence="3" key="1">
    <citation type="journal article" date="2014" name="Int. J. Syst. Evol. Microbiol.">
        <title>Complete genome of a new Firmicutes species belonging to the dominant human colonic microbiota ('Ruminococcus bicirculans') reveals two chromosomes and a selective capacity to utilize plant glucans.</title>
        <authorList>
            <consortium name="NISC Comparative Sequencing Program"/>
            <person name="Wegmann U."/>
            <person name="Louis P."/>
            <person name="Goesmann A."/>
            <person name="Henrissat B."/>
            <person name="Duncan S.H."/>
            <person name="Flint H.J."/>
        </authorList>
    </citation>
    <scope>NUCLEOTIDE SEQUENCE</scope>
    <source>
        <strain evidence="3">CGMCC 1.18437</strain>
    </source>
</reference>
<dbReference type="AlphaFoldDB" id="A0A7W8KHX0"/>
<reference evidence="4 5" key="3">
    <citation type="submission" date="2020-08" db="EMBL/GenBank/DDBJ databases">
        <title>Genomic Encyclopedia of Type Strains, Phase IV (KMG-IV): sequencing the most valuable type-strain genomes for metagenomic binning, comparative biology and taxonomic classification.</title>
        <authorList>
            <person name="Goeker M."/>
        </authorList>
    </citation>
    <scope>NUCLEOTIDE SEQUENCE [LARGE SCALE GENOMIC DNA]</scope>
    <source>
        <strain evidence="4 5">DSM 27521</strain>
    </source>
</reference>
<feature type="domain" description="DUF305" evidence="2">
    <location>
        <begin position="29"/>
        <end position="111"/>
    </location>
</feature>